<dbReference type="Gene3D" id="3.90.226.10">
    <property type="entry name" value="2-enoyl-CoA Hydratase, Chain A, domain 1"/>
    <property type="match status" value="1"/>
</dbReference>
<dbReference type="SMART" id="SM00245">
    <property type="entry name" value="TSPc"/>
    <property type="match status" value="1"/>
</dbReference>
<proteinExistence type="inferred from homology"/>
<protein>
    <submittedName>
        <fullName evidence="8">S41 family peptidase</fullName>
    </submittedName>
</protein>
<dbReference type="InterPro" id="IPR029045">
    <property type="entry name" value="ClpP/crotonase-like_dom_sf"/>
</dbReference>
<dbReference type="InterPro" id="IPR041489">
    <property type="entry name" value="PDZ_6"/>
</dbReference>
<evidence type="ECO:0000256" key="4">
    <source>
        <dbReference type="ARBA" id="ARBA00022825"/>
    </source>
</evidence>
<dbReference type="GO" id="GO:0006508">
    <property type="term" value="P:proteolysis"/>
    <property type="evidence" value="ECO:0007669"/>
    <property type="project" value="UniProtKB-KW"/>
</dbReference>
<dbReference type="SUPFAM" id="SSF52096">
    <property type="entry name" value="ClpP/crotonase"/>
    <property type="match status" value="1"/>
</dbReference>
<evidence type="ECO:0000259" key="7">
    <source>
        <dbReference type="PROSITE" id="PS50106"/>
    </source>
</evidence>
<accession>A0A3E1EZ93</accession>
<dbReference type="GO" id="GO:0008236">
    <property type="term" value="F:serine-type peptidase activity"/>
    <property type="evidence" value="ECO:0007669"/>
    <property type="project" value="UniProtKB-KW"/>
</dbReference>
<dbReference type="PANTHER" id="PTHR32060:SF30">
    <property type="entry name" value="CARBOXY-TERMINAL PROCESSING PROTEASE CTPA"/>
    <property type="match status" value="1"/>
</dbReference>
<dbReference type="InterPro" id="IPR036034">
    <property type="entry name" value="PDZ_sf"/>
</dbReference>
<dbReference type="SUPFAM" id="SSF50156">
    <property type="entry name" value="PDZ domain-like"/>
    <property type="match status" value="1"/>
</dbReference>
<keyword evidence="6" id="KW-0732">Signal</keyword>
<dbReference type="InterPro" id="IPR004447">
    <property type="entry name" value="Peptidase_S41A"/>
</dbReference>
<dbReference type="Gene3D" id="2.30.42.10">
    <property type="match status" value="1"/>
</dbReference>
<dbReference type="Pfam" id="PF03572">
    <property type="entry name" value="Peptidase_S41"/>
    <property type="match status" value="1"/>
</dbReference>
<keyword evidence="9" id="KW-1185">Reference proteome</keyword>
<dbReference type="CDD" id="cd07560">
    <property type="entry name" value="Peptidase_S41_CPP"/>
    <property type="match status" value="1"/>
</dbReference>
<dbReference type="RefSeq" id="WP_116879870.1">
    <property type="nucleotide sequence ID" value="NZ_QURB01000002.1"/>
</dbReference>
<feature type="chain" id="PRO_5017779345" evidence="6">
    <location>
        <begin position="22"/>
        <end position="528"/>
    </location>
</feature>
<organism evidence="8 9">
    <name type="scientific">Brumimicrobium aurantiacum</name>
    <dbReference type="NCBI Taxonomy" id="1737063"/>
    <lineage>
        <taxon>Bacteria</taxon>
        <taxon>Pseudomonadati</taxon>
        <taxon>Bacteroidota</taxon>
        <taxon>Flavobacteriia</taxon>
        <taxon>Flavobacteriales</taxon>
        <taxon>Crocinitomicaceae</taxon>
        <taxon>Brumimicrobium</taxon>
    </lineage>
</organism>
<dbReference type="SMART" id="SM00228">
    <property type="entry name" value="PDZ"/>
    <property type="match status" value="1"/>
</dbReference>
<evidence type="ECO:0000256" key="3">
    <source>
        <dbReference type="ARBA" id="ARBA00022801"/>
    </source>
</evidence>
<dbReference type="PROSITE" id="PS50106">
    <property type="entry name" value="PDZ"/>
    <property type="match status" value="1"/>
</dbReference>
<dbReference type="Gene3D" id="3.30.750.44">
    <property type="match status" value="1"/>
</dbReference>
<evidence type="ECO:0000256" key="2">
    <source>
        <dbReference type="ARBA" id="ARBA00022670"/>
    </source>
</evidence>
<dbReference type="InterPro" id="IPR005151">
    <property type="entry name" value="Tail-specific_protease"/>
</dbReference>
<evidence type="ECO:0000256" key="5">
    <source>
        <dbReference type="RuleBase" id="RU004404"/>
    </source>
</evidence>
<feature type="domain" description="PDZ" evidence="7">
    <location>
        <begin position="81"/>
        <end position="142"/>
    </location>
</feature>
<sequence>MNRIFLTLLTFLLTISVWSQDDDPNMMRLYEVYTYIDRMYVDDVPNKKISEAAIVSMLEELDPHSTYIPASDVEQANERLNGSFVGVGIRFNILKDTLLVVNPIPGGPSEKLGIRSGDQIIKVNGELIAGTGLKNSEVRELLLGEKGSVVKVEIKRGNKDLIEYSITRDKIPVNSVVSAYMVDEEVGYIKLTNFSRTTEEEVDIAIKTLKKEGMKDLIFDLQGNGGGLLYAAKYVADEFLSDDKLIVYSEGRKQPRSVLKADKKGDFEKGRLVVLIDESSASASEILSGAIQDWDRGLVVGRRSFGKGLVQRPIELSDGSQLRLTIARYYTPSGRFIQKPYEDIAAYRNDYMERYLHGEMMHRDSIDLPDSLVHKTLIKERNVYGGGGIMPDVFVPLDTLEYSDYYKDLSRSGVINTFALEYANANRSSIKSKYESFEAFKAGFDIDQTFLDEFFEYAVAEDTSLTFVEEDFKTSEDLLKTRLKAMVAQNLWDYEAFYQIINVKNEIFMEGLKALKNDTYDNLELIEK</sequence>
<feature type="signal peptide" evidence="6">
    <location>
        <begin position="1"/>
        <end position="21"/>
    </location>
</feature>
<dbReference type="GO" id="GO:0007165">
    <property type="term" value="P:signal transduction"/>
    <property type="evidence" value="ECO:0007669"/>
    <property type="project" value="TreeGrafter"/>
</dbReference>
<comment type="caution">
    <text evidence="8">The sequence shown here is derived from an EMBL/GenBank/DDBJ whole genome shotgun (WGS) entry which is preliminary data.</text>
</comment>
<dbReference type="EMBL" id="QURB01000002">
    <property type="protein sequence ID" value="RFC54891.1"/>
    <property type="molecule type" value="Genomic_DNA"/>
</dbReference>
<dbReference type="Pfam" id="PF17820">
    <property type="entry name" value="PDZ_6"/>
    <property type="match status" value="1"/>
</dbReference>
<dbReference type="PANTHER" id="PTHR32060">
    <property type="entry name" value="TAIL-SPECIFIC PROTEASE"/>
    <property type="match status" value="1"/>
</dbReference>
<dbReference type="CDD" id="cd06782">
    <property type="entry name" value="cpPDZ_CPP-like"/>
    <property type="match status" value="1"/>
</dbReference>
<reference evidence="8 9" key="1">
    <citation type="submission" date="2018-08" db="EMBL/GenBank/DDBJ databases">
        <title>The draft genome squence of Brumimicrobium sp. N62.</title>
        <authorList>
            <person name="Du Z.-J."/>
            <person name="Luo H.-R."/>
        </authorList>
    </citation>
    <scope>NUCLEOTIDE SEQUENCE [LARGE SCALE GENOMIC DNA]</scope>
    <source>
        <strain evidence="8 9">N62</strain>
    </source>
</reference>
<comment type="similarity">
    <text evidence="1 5">Belongs to the peptidase S41A family.</text>
</comment>
<evidence type="ECO:0000256" key="1">
    <source>
        <dbReference type="ARBA" id="ARBA00009179"/>
    </source>
</evidence>
<keyword evidence="2 5" id="KW-0645">Protease</keyword>
<dbReference type="AlphaFoldDB" id="A0A3E1EZ93"/>
<evidence type="ECO:0000313" key="9">
    <source>
        <dbReference type="Proteomes" id="UP000257127"/>
    </source>
</evidence>
<dbReference type="OrthoDB" id="9812068at2"/>
<keyword evidence="3 5" id="KW-0378">Hydrolase</keyword>
<evidence type="ECO:0000313" key="8">
    <source>
        <dbReference type="EMBL" id="RFC54891.1"/>
    </source>
</evidence>
<evidence type="ECO:0000256" key="6">
    <source>
        <dbReference type="SAM" id="SignalP"/>
    </source>
</evidence>
<dbReference type="GO" id="GO:0030288">
    <property type="term" value="C:outer membrane-bounded periplasmic space"/>
    <property type="evidence" value="ECO:0007669"/>
    <property type="project" value="TreeGrafter"/>
</dbReference>
<gene>
    <name evidence="8" type="ORF">DXU93_03455</name>
</gene>
<dbReference type="Proteomes" id="UP000257127">
    <property type="component" value="Unassembled WGS sequence"/>
</dbReference>
<keyword evidence="4 5" id="KW-0720">Serine protease</keyword>
<dbReference type="InterPro" id="IPR001478">
    <property type="entry name" value="PDZ"/>
</dbReference>
<name>A0A3E1EZ93_9FLAO</name>
<dbReference type="GO" id="GO:0004175">
    <property type="term" value="F:endopeptidase activity"/>
    <property type="evidence" value="ECO:0007669"/>
    <property type="project" value="TreeGrafter"/>
</dbReference>
<dbReference type="NCBIfam" id="TIGR00225">
    <property type="entry name" value="prc"/>
    <property type="match status" value="1"/>
</dbReference>